<dbReference type="InterPro" id="IPR036236">
    <property type="entry name" value="Znf_C2H2_sf"/>
</dbReference>
<feature type="coiled-coil region" evidence="1">
    <location>
        <begin position="208"/>
        <end position="263"/>
    </location>
</feature>
<proteinExistence type="predicted"/>
<evidence type="ECO:0000313" key="3">
    <source>
        <dbReference type="Proteomes" id="UP000887575"/>
    </source>
</evidence>
<dbReference type="WBParaSite" id="MBELARI_LOCUS4127">
    <property type="protein sequence ID" value="MBELARI_LOCUS4127"/>
    <property type="gene ID" value="MBELARI_LOCUS4127"/>
</dbReference>
<dbReference type="SUPFAM" id="SSF57667">
    <property type="entry name" value="beta-beta-alpha zinc fingers"/>
    <property type="match status" value="1"/>
</dbReference>
<feature type="domain" description="C2H2-type" evidence="2">
    <location>
        <begin position="64"/>
        <end position="85"/>
    </location>
</feature>
<dbReference type="InterPro" id="IPR013087">
    <property type="entry name" value="Znf_C2H2_type"/>
</dbReference>
<sequence length="267" mass="31103">MDIILDDFQKIGKGKRRLSTSTAPSAICKLCSSMVRIDKRLCPSSVRHLVSHVKFHLDYNPYICPVCNNAYKVHSNAKQHITQKHQSDAQPLVFGETPQYWSDVFEKTKKCFPDFEQRIDVFATKRRARINPKKQGTLEEQFLDLSGIQNIKEINQKAHKKDYFNYLYTTFISEKEETSQSNESPGPSKDQAEIVGDKFPQIKEGEVINCFNLSHQDLEEEVQRLRAEVEELKRDKIETMLILGETQLKKEQYKKEVLKYKAEQLKK</sequence>
<dbReference type="AlphaFoldDB" id="A0AAF3J925"/>
<protein>
    <recommendedName>
        <fullName evidence="2">C2H2-type domain-containing protein</fullName>
    </recommendedName>
</protein>
<accession>A0AAF3J925</accession>
<evidence type="ECO:0000259" key="2">
    <source>
        <dbReference type="PROSITE" id="PS00028"/>
    </source>
</evidence>
<keyword evidence="1" id="KW-0175">Coiled coil</keyword>
<dbReference type="PROSITE" id="PS00028">
    <property type="entry name" value="ZINC_FINGER_C2H2_1"/>
    <property type="match status" value="1"/>
</dbReference>
<keyword evidence="3" id="KW-1185">Reference proteome</keyword>
<reference evidence="4" key="1">
    <citation type="submission" date="2024-02" db="UniProtKB">
        <authorList>
            <consortium name="WormBaseParasite"/>
        </authorList>
    </citation>
    <scope>IDENTIFICATION</scope>
</reference>
<evidence type="ECO:0000256" key="1">
    <source>
        <dbReference type="SAM" id="Coils"/>
    </source>
</evidence>
<name>A0AAF3J925_9BILA</name>
<evidence type="ECO:0000313" key="4">
    <source>
        <dbReference type="WBParaSite" id="MBELARI_LOCUS4127"/>
    </source>
</evidence>
<dbReference type="Proteomes" id="UP000887575">
    <property type="component" value="Unassembled WGS sequence"/>
</dbReference>
<organism evidence="3 4">
    <name type="scientific">Mesorhabditis belari</name>
    <dbReference type="NCBI Taxonomy" id="2138241"/>
    <lineage>
        <taxon>Eukaryota</taxon>
        <taxon>Metazoa</taxon>
        <taxon>Ecdysozoa</taxon>
        <taxon>Nematoda</taxon>
        <taxon>Chromadorea</taxon>
        <taxon>Rhabditida</taxon>
        <taxon>Rhabditina</taxon>
        <taxon>Rhabditomorpha</taxon>
        <taxon>Rhabditoidea</taxon>
        <taxon>Rhabditidae</taxon>
        <taxon>Mesorhabditinae</taxon>
        <taxon>Mesorhabditis</taxon>
    </lineage>
</organism>
<dbReference type="Gene3D" id="3.30.160.60">
    <property type="entry name" value="Classic Zinc Finger"/>
    <property type="match status" value="1"/>
</dbReference>